<comment type="caution">
    <text evidence="3">The sequence shown here is derived from an EMBL/GenBank/DDBJ whole genome shotgun (WGS) entry which is preliminary data.</text>
</comment>
<dbReference type="GO" id="GO:0060341">
    <property type="term" value="P:regulation of cellular localization"/>
    <property type="evidence" value="ECO:0007669"/>
    <property type="project" value="TreeGrafter"/>
</dbReference>
<dbReference type="GO" id="GO:0016324">
    <property type="term" value="C:apical plasma membrane"/>
    <property type="evidence" value="ECO:0007669"/>
    <property type="project" value="TreeGrafter"/>
</dbReference>
<feature type="compositionally biased region" description="Polar residues" evidence="1">
    <location>
        <begin position="282"/>
        <end position="296"/>
    </location>
</feature>
<feature type="compositionally biased region" description="Basic residues" evidence="1">
    <location>
        <begin position="927"/>
        <end position="938"/>
    </location>
</feature>
<evidence type="ECO:0000313" key="3">
    <source>
        <dbReference type="EMBL" id="KAK2156851.1"/>
    </source>
</evidence>
<feature type="region of interest" description="Disordered" evidence="1">
    <location>
        <begin position="1"/>
        <end position="20"/>
    </location>
</feature>
<dbReference type="PANTHER" id="PTHR14102">
    <property type="entry name" value="PAR-6-RELATED"/>
    <property type="match status" value="1"/>
</dbReference>
<dbReference type="GO" id="GO:0007098">
    <property type="term" value="P:centrosome cycle"/>
    <property type="evidence" value="ECO:0007669"/>
    <property type="project" value="TreeGrafter"/>
</dbReference>
<feature type="compositionally biased region" description="Low complexity" evidence="1">
    <location>
        <begin position="189"/>
        <end position="201"/>
    </location>
</feature>
<name>A0AAD9N6I7_RIDPI</name>
<dbReference type="Proteomes" id="UP001209878">
    <property type="component" value="Unassembled WGS sequence"/>
</dbReference>
<evidence type="ECO:0000313" key="4">
    <source>
        <dbReference type="Proteomes" id="UP001209878"/>
    </source>
</evidence>
<dbReference type="PANTHER" id="PTHR14102:SF12">
    <property type="entry name" value="CDNA SEQUENCE BC034090"/>
    <property type="match status" value="1"/>
</dbReference>
<feature type="compositionally biased region" description="Polar residues" evidence="1">
    <location>
        <begin position="895"/>
        <end position="917"/>
    </location>
</feature>
<dbReference type="GO" id="GO:0005634">
    <property type="term" value="C:nucleus"/>
    <property type="evidence" value="ECO:0007669"/>
    <property type="project" value="TreeGrafter"/>
</dbReference>
<gene>
    <name evidence="3" type="ORF">NP493_1934g00007</name>
</gene>
<dbReference type="EMBL" id="JAODUO010001934">
    <property type="protein sequence ID" value="KAK2156851.1"/>
    <property type="molecule type" value="Genomic_DNA"/>
</dbReference>
<feature type="region of interest" description="Disordered" evidence="1">
    <location>
        <begin position="888"/>
        <end position="954"/>
    </location>
</feature>
<feature type="region of interest" description="Disordered" evidence="1">
    <location>
        <begin position="355"/>
        <end position="390"/>
    </location>
</feature>
<proteinExistence type="predicted"/>
<feature type="compositionally biased region" description="Polar residues" evidence="1">
    <location>
        <begin position="704"/>
        <end position="713"/>
    </location>
</feature>
<dbReference type="InterPro" id="IPR036034">
    <property type="entry name" value="PDZ_sf"/>
</dbReference>
<accession>A0AAD9N6I7</accession>
<dbReference type="Pfam" id="PF00595">
    <property type="entry name" value="PDZ"/>
    <property type="match status" value="1"/>
</dbReference>
<protein>
    <recommendedName>
        <fullName evidence="2">PDZ domain-containing protein</fullName>
    </recommendedName>
</protein>
<dbReference type="Gene3D" id="2.30.42.10">
    <property type="match status" value="1"/>
</dbReference>
<reference evidence="3" key="1">
    <citation type="journal article" date="2023" name="Mol. Biol. Evol.">
        <title>Third-Generation Sequencing Reveals the Adaptive Role of the Epigenome in Three Deep-Sea Polychaetes.</title>
        <authorList>
            <person name="Perez M."/>
            <person name="Aroh O."/>
            <person name="Sun Y."/>
            <person name="Lan Y."/>
            <person name="Juniper S.K."/>
            <person name="Young C.R."/>
            <person name="Angers B."/>
            <person name="Qian P.Y."/>
        </authorList>
    </citation>
    <scope>NUCLEOTIDE SEQUENCE</scope>
    <source>
        <strain evidence="3">R07B-5</strain>
    </source>
</reference>
<dbReference type="SMART" id="SM00228">
    <property type="entry name" value="PDZ"/>
    <property type="match status" value="1"/>
</dbReference>
<evidence type="ECO:0000259" key="2">
    <source>
        <dbReference type="PROSITE" id="PS50106"/>
    </source>
</evidence>
<feature type="domain" description="PDZ" evidence="2">
    <location>
        <begin position="971"/>
        <end position="1041"/>
    </location>
</feature>
<feature type="region of interest" description="Disordered" evidence="1">
    <location>
        <begin position="426"/>
        <end position="462"/>
    </location>
</feature>
<evidence type="ECO:0000256" key="1">
    <source>
        <dbReference type="SAM" id="MobiDB-lite"/>
    </source>
</evidence>
<dbReference type="InterPro" id="IPR051741">
    <property type="entry name" value="PAR6_homolog"/>
</dbReference>
<dbReference type="InterPro" id="IPR001478">
    <property type="entry name" value="PDZ"/>
</dbReference>
<feature type="region of interest" description="Disordered" evidence="1">
    <location>
        <begin position="277"/>
        <end position="296"/>
    </location>
</feature>
<keyword evidence="4" id="KW-1185">Reference proteome</keyword>
<dbReference type="GO" id="GO:0007163">
    <property type="term" value="P:establishment or maintenance of cell polarity"/>
    <property type="evidence" value="ECO:0007669"/>
    <property type="project" value="TreeGrafter"/>
</dbReference>
<feature type="region of interest" description="Disordered" evidence="1">
    <location>
        <begin position="184"/>
        <end position="225"/>
    </location>
</feature>
<dbReference type="GO" id="GO:0005938">
    <property type="term" value="C:cell cortex"/>
    <property type="evidence" value="ECO:0007669"/>
    <property type="project" value="TreeGrafter"/>
</dbReference>
<dbReference type="AlphaFoldDB" id="A0AAD9N6I7"/>
<dbReference type="SUPFAM" id="SSF50156">
    <property type="entry name" value="PDZ domain-like"/>
    <property type="match status" value="1"/>
</dbReference>
<feature type="region of interest" description="Disordered" evidence="1">
    <location>
        <begin position="678"/>
        <end position="722"/>
    </location>
</feature>
<organism evidence="3 4">
    <name type="scientific">Ridgeia piscesae</name>
    <name type="common">Tubeworm</name>
    <dbReference type="NCBI Taxonomy" id="27915"/>
    <lineage>
        <taxon>Eukaryota</taxon>
        <taxon>Metazoa</taxon>
        <taxon>Spiralia</taxon>
        <taxon>Lophotrochozoa</taxon>
        <taxon>Annelida</taxon>
        <taxon>Polychaeta</taxon>
        <taxon>Sedentaria</taxon>
        <taxon>Canalipalpata</taxon>
        <taxon>Sabellida</taxon>
        <taxon>Siboglinidae</taxon>
        <taxon>Ridgeia</taxon>
    </lineage>
</organism>
<dbReference type="PROSITE" id="PS50106">
    <property type="entry name" value="PDZ"/>
    <property type="match status" value="1"/>
</dbReference>
<sequence>MAMEIHFSDTGGRRESVEQIDPGPSLEEIIRSMQQHLRCSGDGSNVVYARSRGNGTDGLCGGVESTPLGGVTDTSLLSQTVYTAPWTYDTATDGIYGDNDASECEEIPLPVLTREMLRRHTNAENEYANTRDRVKLQELDFSEDVSIRDALDERDEEDRFLDPTAHPRLSTPFYQQLRVKYPQAFQRRSSSTSMTSEASSTCLPPSHLDKISGHSPQNGLPPRPPMPSCSRKGVNFSMEGSRREADSSIVGCPQWQHCSRLTERSRVPTPLQSILKKDTPFPGTQSTVTGASADSSLSLKERLKRNRETFHHLMSDENSPFGRRKTSCDCSSIKATSLSASLPLNPVHTICTDGPMPKRSLADGGNRKHVRTKRFASPDSTQDSAVDMDSASVQSVQMDTVGITSSKTQQTNSACTSGLSKLRCRQRAGADHNSDWSNSSKPPTGAGTVNHGKDSDEDSGIAHGCHLEHQIPGYSLGCGSASNEHQNRPSRTSRMDHCTAALSTMNGPFQIHHTIGQHEDLLEIDDDPERRIDTVETSTFTGQPSHITQKHREVTFEDEVPRQLLYRASSQPLLNSYSEVPSGVKTLHRVLHFGGEISEAEWNRQKPPHKLTRYHSEEDLLDSHVGHTQPSCKSQEHAFRRRCASAMAEIMTSINHENVESSMQIHRASPAVVLPVSTNQHVRNKPPRPPTANNKQQRRKCPTSPESLGNSSERGGHTWSDQELDDEVMRANGFVTDRPGQQCDRKRFQLPWRKNRGRYTPSKEIKKMAKAQPYGHRQAKPLCESSERNGRIPGHVDGHTTTEQDHALYAEVDFTKKTRKNLSCSTTECDESITHLPLPPLPFRGYESDLQRHHGLSGSRTSLADKMGGFRQSMKRKFSRLRKAVSLDRLDKADSPSSEPSTGLSRWKSPSLTSLTSHFKKTNRESRKAKRLSKHAKRQSASMTDLDDTETQRKFQPVGQLKKINCDGTQVVELSKPKDGPFGFYIARGSAKYNHGIFVSRLSDSLPAHFFAGLISVGDEILELNGTAMKNISLEETYDLMAKQDRLRLKILPFMARRDA</sequence>